<evidence type="ECO:0000256" key="2">
    <source>
        <dbReference type="ARBA" id="ARBA00022729"/>
    </source>
</evidence>
<protein>
    <recommendedName>
        <fullName evidence="8">GDSL-like Lipase/Acylhydrolase superfamily protein</fullName>
    </recommendedName>
</protein>
<gene>
    <name evidence="6" type="ORF">Acr_19g0000100</name>
</gene>
<accession>A0A7J0G8G4</accession>
<comment type="similarity">
    <text evidence="1">Belongs to the 'GDSL' lipolytic enzyme family.</text>
</comment>
<dbReference type="InterPro" id="IPR001087">
    <property type="entry name" value="GDSL"/>
</dbReference>
<dbReference type="EMBL" id="BJWL01000019">
    <property type="protein sequence ID" value="GFZ07073.1"/>
    <property type="molecule type" value="Genomic_DNA"/>
</dbReference>
<keyword evidence="3" id="KW-0378">Hydrolase</keyword>
<reference evidence="6 7" key="1">
    <citation type="submission" date="2019-07" db="EMBL/GenBank/DDBJ databases">
        <title>De Novo Assembly of kiwifruit Actinidia rufa.</title>
        <authorList>
            <person name="Sugita-Konishi S."/>
            <person name="Sato K."/>
            <person name="Mori E."/>
            <person name="Abe Y."/>
            <person name="Kisaki G."/>
            <person name="Hamano K."/>
            <person name="Suezawa K."/>
            <person name="Otani M."/>
            <person name="Fukuda T."/>
            <person name="Manabe T."/>
            <person name="Gomi K."/>
            <person name="Tabuchi M."/>
            <person name="Akimitsu K."/>
            <person name="Kataoka I."/>
        </authorList>
    </citation>
    <scope>NUCLEOTIDE SEQUENCE [LARGE SCALE GENOMIC DNA]</scope>
    <source>
        <strain evidence="7">cv. Fuchu</strain>
    </source>
</reference>
<evidence type="ECO:0000256" key="4">
    <source>
        <dbReference type="ARBA" id="ARBA00023180"/>
    </source>
</evidence>
<dbReference type="Pfam" id="PF00657">
    <property type="entry name" value="Lipase_GDSL"/>
    <property type="match status" value="1"/>
</dbReference>
<evidence type="ECO:0000313" key="6">
    <source>
        <dbReference type="EMBL" id="GFZ07073.1"/>
    </source>
</evidence>
<proteinExistence type="inferred from homology"/>
<evidence type="ECO:0000256" key="3">
    <source>
        <dbReference type="ARBA" id="ARBA00022801"/>
    </source>
</evidence>
<dbReference type="PANTHER" id="PTHR22835">
    <property type="entry name" value="ZINC FINGER FYVE DOMAIN CONTAINING PROTEIN"/>
    <property type="match status" value="1"/>
</dbReference>
<keyword evidence="2 5" id="KW-0732">Signal</keyword>
<dbReference type="Gene3D" id="3.40.50.1110">
    <property type="entry name" value="SGNH hydrolase"/>
    <property type="match status" value="1"/>
</dbReference>
<evidence type="ECO:0008006" key="8">
    <source>
        <dbReference type="Google" id="ProtNLM"/>
    </source>
</evidence>
<dbReference type="SUPFAM" id="SSF52266">
    <property type="entry name" value="SGNH hydrolase"/>
    <property type="match status" value="1"/>
</dbReference>
<keyword evidence="4" id="KW-0325">Glycoprotein</keyword>
<feature type="signal peptide" evidence="5">
    <location>
        <begin position="1"/>
        <end position="29"/>
    </location>
</feature>
<feature type="chain" id="PRO_5029489467" description="GDSL-like Lipase/Acylhydrolase superfamily protein" evidence="5">
    <location>
        <begin position="30"/>
        <end position="376"/>
    </location>
</feature>
<dbReference type="OrthoDB" id="1600564at2759"/>
<dbReference type="CDD" id="cd01837">
    <property type="entry name" value="SGNH_plant_lipase_like"/>
    <property type="match status" value="1"/>
</dbReference>
<name>A0A7J0G8G4_9ERIC</name>
<keyword evidence="7" id="KW-1185">Reference proteome</keyword>
<dbReference type="AlphaFoldDB" id="A0A7J0G8G4"/>
<evidence type="ECO:0000256" key="5">
    <source>
        <dbReference type="SAM" id="SignalP"/>
    </source>
</evidence>
<comment type="caution">
    <text evidence="6">The sequence shown here is derived from an EMBL/GenBank/DDBJ whole genome shotgun (WGS) entry which is preliminary data.</text>
</comment>
<dbReference type="Proteomes" id="UP000585474">
    <property type="component" value="Unassembled WGS sequence"/>
</dbReference>
<dbReference type="GO" id="GO:0016788">
    <property type="term" value="F:hydrolase activity, acting on ester bonds"/>
    <property type="evidence" value="ECO:0007669"/>
    <property type="project" value="InterPro"/>
</dbReference>
<organism evidence="6 7">
    <name type="scientific">Actinidia rufa</name>
    <dbReference type="NCBI Taxonomy" id="165716"/>
    <lineage>
        <taxon>Eukaryota</taxon>
        <taxon>Viridiplantae</taxon>
        <taxon>Streptophyta</taxon>
        <taxon>Embryophyta</taxon>
        <taxon>Tracheophyta</taxon>
        <taxon>Spermatophyta</taxon>
        <taxon>Magnoliopsida</taxon>
        <taxon>eudicotyledons</taxon>
        <taxon>Gunneridae</taxon>
        <taxon>Pentapetalae</taxon>
        <taxon>asterids</taxon>
        <taxon>Ericales</taxon>
        <taxon>Actinidiaceae</taxon>
        <taxon>Actinidia</taxon>
    </lineage>
</organism>
<dbReference type="PANTHER" id="PTHR22835:SF517">
    <property type="entry name" value="GDSL-LIKE LIPASE_ACYLHYDROLASE FAMILY PROTEIN, EXPRESSED"/>
    <property type="match status" value="1"/>
</dbReference>
<evidence type="ECO:0000256" key="1">
    <source>
        <dbReference type="ARBA" id="ARBA00008668"/>
    </source>
</evidence>
<dbReference type="InterPro" id="IPR036514">
    <property type="entry name" value="SGNH_hydro_sf"/>
</dbReference>
<dbReference type="InterPro" id="IPR035669">
    <property type="entry name" value="SGNH_plant_lipase-like"/>
</dbReference>
<evidence type="ECO:0000313" key="7">
    <source>
        <dbReference type="Proteomes" id="UP000585474"/>
    </source>
</evidence>
<sequence>MAATTRRVLSLVLLSLTFFLLLHPCPTDSNPLKICNFDEIYQLGDSISDTGNLIRETPIGAATAFAKLPYGETYFNKATGRCSNGLLMIDYFALAAGLPFLNPYKNNDANFTHGANFAVAGSTALSVEDLAGKNISTVVTGSSLSVQLDWMFTHFNSICHTERDCIEKLRNSLFMVGEIGGNDYNYALFQGKTIEEVQNIVPDVVRAIKEAVRRVINYGAVRVVVPGNFPIGCMPIYLTAFQTNNSAAYDEYHCLKHLNNFSIYHNDQLKQAIEELKREYPSAVIVYGDYYNAFEWLFRRAPHLGFDVESAQKACCGTGGDYNFSLAKMCGAPGVPVCPNPNQAISWDGVHLTEAAYKIMSGWLIHDILPKLQCSV</sequence>